<evidence type="ECO:0000256" key="15">
    <source>
        <dbReference type="ARBA" id="ARBA00031387"/>
    </source>
</evidence>
<protein>
    <recommendedName>
        <fullName evidence="4">NADH dehydrogenase [ubiquinone] 1 beta subcomplex subunit 11, mitochondrial</fullName>
    </recommendedName>
    <alternativeName>
        <fullName evidence="15">Complex I-ESSS</fullName>
    </alternativeName>
    <alternativeName>
        <fullName evidence="14">NADH-ubiquinone oxidoreductase ESSS subunit</fullName>
    </alternativeName>
</protein>
<evidence type="ECO:0000256" key="2">
    <source>
        <dbReference type="ARBA" id="ARBA00004434"/>
    </source>
</evidence>
<reference evidence="18 19" key="1">
    <citation type="submission" date="2015-04" db="EMBL/GenBank/DDBJ databases">
        <title>Lasius niger genome sequencing.</title>
        <authorList>
            <person name="Konorov E.A."/>
            <person name="Nikitin M.A."/>
            <person name="Kirill M.V."/>
            <person name="Chang P."/>
        </authorList>
    </citation>
    <scope>NUCLEOTIDE SEQUENCE [LARGE SCALE GENOMIC DNA]</scope>
    <source>
        <tissue evidence="18">Whole</tissue>
    </source>
</reference>
<comment type="function">
    <text evidence="1">Accessory subunit of the mitochondrial membrane respiratory chain NADH dehydrogenase (Complex I), that is believed not to be involved in catalysis. Complex I functions in the transfer of electrons from NADH to the respiratory chain. The immediate electron acceptor for the enzyme is believed to be ubiquinone.</text>
</comment>
<keyword evidence="13 17" id="KW-0472">Membrane</keyword>
<dbReference type="Pfam" id="PF10183">
    <property type="entry name" value="ESSS"/>
    <property type="match status" value="1"/>
</dbReference>
<comment type="subunit">
    <text evidence="16">Complex I is composed of 45 different subunits. Interacts with BCAP31.</text>
</comment>
<name>A0A0J7KT58_LASNI</name>
<gene>
    <name evidence="18" type="ORF">RF55_6471</name>
</gene>
<comment type="caution">
    <text evidence="18">The sequence shown here is derived from an EMBL/GenBank/DDBJ whole genome shotgun (WGS) entry which is preliminary data.</text>
</comment>
<evidence type="ECO:0000313" key="18">
    <source>
        <dbReference type="EMBL" id="KMQ93429.1"/>
    </source>
</evidence>
<keyword evidence="8" id="KW-0999">Mitochondrion inner membrane</keyword>
<comment type="subcellular location">
    <subcellularLocation>
        <location evidence="2">Mitochondrion inner membrane</location>
        <topology evidence="2">Single-pass membrane protein</topology>
    </subcellularLocation>
</comment>
<dbReference type="Proteomes" id="UP000036403">
    <property type="component" value="Unassembled WGS sequence"/>
</dbReference>
<accession>A0A0J7KT58</accession>
<evidence type="ECO:0000256" key="4">
    <source>
        <dbReference type="ARBA" id="ARBA00018632"/>
    </source>
</evidence>
<keyword evidence="12" id="KW-0496">Mitochondrion</keyword>
<organism evidence="18 19">
    <name type="scientific">Lasius niger</name>
    <name type="common">Black garden ant</name>
    <dbReference type="NCBI Taxonomy" id="67767"/>
    <lineage>
        <taxon>Eukaryota</taxon>
        <taxon>Metazoa</taxon>
        <taxon>Ecdysozoa</taxon>
        <taxon>Arthropoda</taxon>
        <taxon>Hexapoda</taxon>
        <taxon>Insecta</taxon>
        <taxon>Pterygota</taxon>
        <taxon>Neoptera</taxon>
        <taxon>Endopterygota</taxon>
        <taxon>Hymenoptera</taxon>
        <taxon>Apocrita</taxon>
        <taxon>Aculeata</taxon>
        <taxon>Formicoidea</taxon>
        <taxon>Formicidae</taxon>
        <taxon>Formicinae</taxon>
        <taxon>Lasius</taxon>
        <taxon>Lasius</taxon>
    </lineage>
</organism>
<evidence type="ECO:0000256" key="11">
    <source>
        <dbReference type="ARBA" id="ARBA00022989"/>
    </source>
</evidence>
<evidence type="ECO:0000256" key="5">
    <source>
        <dbReference type="ARBA" id="ARBA00022448"/>
    </source>
</evidence>
<evidence type="ECO:0000313" key="19">
    <source>
        <dbReference type="Proteomes" id="UP000036403"/>
    </source>
</evidence>
<keyword evidence="9" id="KW-0809">Transit peptide</keyword>
<evidence type="ECO:0000256" key="10">
    <source>
        <dbReference type="ARBA" id="ARBA00022982"/>
    </source>
</evidence>
<evidence type="ECO:0000256" key="1">
    <source>
        <dbReference type="ARBA" id="ARBA00003195"/>
    </source>
</evidence>
<evidence type="ECO:0000256" key="13">
    <source>
        <dbReference type="ARBA" id="ARBA00023136"/>
    </source>
</evidence>
<dbReference type="AlphaFoldDB" id="A0A0J7KT58"/>
<keyword evidence="10" id="KW-0249">Electron transport</keyword>
<keyword evidence="11 17" id="KW-1133">Transmembrane helix</keyword>
<keyword evidence="7 17" id="KW-0812">Transmembrane</keyword>
<evidence type="ECO:0000256" key="17">
    <source>
        <dbReference type="SAM" id="Phobius"/>
    </source>
</evidence>
<dbReference type="PANTHER" id="PTHR13327">
    <property type="entry name" value="NADH-UBIQUINONE OXIDOREDUCTASE ESSS SUBUNIT, MITOCHONDRIAL PRECURSOR"/>
    <property type="match status" value="1"/>
</dbReference>
<evidence type="ECO:0000256" key="12">
    <source>
        <dbReference type="ARBA" id="ARBA00023128"/>
    </source>
</evidence>
<feature type="transmembrane region" description="Helical" evidence="17">
    <location>
        <begin position="75"/>
        <end position="95"/>
    </location>
</feature>
<evidence type="ECO:0000256" key="7">
    <source>
        <dbReference type="ARBA" id="ARBA00022692"/>
    </source>
</evidence>
<dbReference type="STRING" id="67767.A0A0J7KT58"/>
<keyword evidence="5" id="KW-0813">Transport</keyword>
<evidence type="ECO:0000256" key="16">
    <source>
        <dbReference type="ARBA" id="ARBA00046528"/>
    </source>
</evidence>
<evidence type="ECO:0000256" key="9">
    <source>
        <dbReference type="ARBA" id="ARBA00022946"/>
    </source>
</evidence>
<dbReference type="PANTHER" id="PTHR13327:SF0">
    <property type="entry name" value="NADH DEHYDROGENASE [UBIQUINONE] 1 BETA SUBCOMPLEX SUBUNIT 11, MITOCHONDRIAL"/>
    <property type="match status" value="1"/>
</dbReference>
<dbReference type="OrthoDB" id="5917019at2759"/>
<evidence type="ECO:0000256" key="3">
    <source>
        <dbReference type="ARBA" id="ARBA00008915"/>
    </source>
</evidence>
<evidence type="ECO:0000256" key="8">
    <source>
        <dbReference type="ARBA" id="ARBA00022792"/>
    </source>
</evidence>
<proteinExistence type="inferred from homology"/>
<dbReference type="GO" id="GO:0005743">
    <property type="term" value="C:mitochondrial inner membrane"/>
    <property type="evidence" value="ECO:0007669"/>
    <property type="project" value="UniProtKB-SubCell"/>
</dbReference>
<dbReference type="PaxDb" id="67767-A0A0J7KT58"/>
<comment type="similarity">
    <text evidence="3">Belongs to the complex I NDUFB11 subunit family.</text>
</comment>
<evidence type="ECO:0000256" key="14">
    <source>
        <dbReference type="ARBA" id="ARBA00030753"/>
    </source>
</evidence>
<dbReference type="EMBL" id="LBMM01003520">
    <property type="protein sequence ID" value="KMQ93429.1"/>
    <property type="molecule type" value="Genomic_DNA"/>
</dbReference>
<evidence type="ECO:0000256" key="6">
    <source>
        <dbReference type="ARBA" id="ARBA00022660"/>
    </source>
</evidence>
<sequence length="148" mass="17087">MAALFRMNCVQGLRRGLALMTPKETTIYRRIATTPKYYDDAKESTCQEKTLVKRKWVSYGFSETDEAEDRHTLHVTMFIVVTIVFVLGCTVMAYLPDVRGRDWAQREAYLQLRYREEHGLPLIDPNLIDPSKVTLPSDEELGDTEIII</sequence>
<keyword evidence="6" id="KW-0679">Respiratory chain</keyword>
<keyword evidence="19" id="KW-1185">Reference proteome</keyword>
<dbReference type="InterPro" id="IPR019329">
    <property type="entry name" value="NADH_UbQ_OxRdtase_ESSS_su"/>
</dbReference>